<dbReference type="EMBL" id="JBANRG010000010">
    <property type="protein sequence ID" value="KAK7462938.1"/>
    <property type="molecule type" value="Genomic_DNA"/>
</dbReference>
<dbReference type="Gene3D" id="1.10.630.10">
    <property type="entry name" value="Cytochrome P450"/>
    <property type="match status" value="1"/>
</dbReference>
<protein>
    <recommendedName>
        <fullName evidence="10">Cytochrome P450</fullName>
    </recommendedName>
</protein>
<accession>A0ABR1JMW9</accession>
<sequence>MLLFPKVQQQAQEQLDAVVGQSRLPLLADMNQLPYIQAIVRGWKSPVPTGIPHALAEDDYYEGYLIPKGSIVSVNAWSINHDPDIYGPDASHFCPERYLDENGNLKDPHNDGHFSYGSGYRFNSFPLYTQKHLLITCTRICVGRHVANNFLFIAFATILWAMRIDPVKDSKGQPILPDPNCDTPLKGVTMRPPPFEFTTNPRFEDADTLLQHARDEIVRENEAHSSLL</sequence>
<dbReference type="InterPro" id="IPR036396">
    <property type="entry name" value="Cyt_P450_sf"/>
</dbReference>
<dbReference type="InterPro" id="IPR001128">
    <property type="entry name" value="Cyt_P450"/>
</dbReference>
<gene>
    <name evidence="8" type="ORF">VKT23_007520</name>
</gene>
<keyword evidence="4" id="KW-0479">Metal-binding</keyword>
<keyword evidence="9" id="KW-1185">Reference proteome</keyword>
<reference evidence="8 9" key="1">
    <citation type="submission" date="2024-01" db="EMBL/GenBank/DDBJ databases">
        <title>A draft genome for the cacao thread blight pathogen Marasmiellus scandens.</title>
        <authorList>
            <person name="Baruah I.K."/>
            <person name="Leung J."/>
            <person name="Bukari Y."/>
            <person name="Amoako-Attah I."/>
            <person name="Meinhardt L.W."/>
            <person name="Bailey B.A."/>
            <person name="Cohen S.P."/>
        </authorList>
    </citation>
    <scope>NUCLEOTIDE SEQUENCE [LARGE SCALE GENOMIC DNA]</scope>
    <source>
        <strain evidence="8 9">GH-19</strain>
    </source>
</reference>
<evidence type="ECO:0000256" key="5">
    <source>
        <dbReference type="ARBA" id="ARBA00023002"/>
    </source>
</evidence>
<name>A0ABR1JMW9_9AGAR</name>
<comment type="caution">
    <text evidence="8">The sequence shown here is derived from an EMBL/GenBank/DDBJ whole genome shotgun (WGS) entry which is preliminary data.</text>
</comment>
<evidence type="ECO:0000313" key="8">
    <source>
        <dbReference type="EMBL" id="KAK7462938.1"/>
    </source>
</evidence>
<evidence type="ECO:0000256" key="2">
    <source>
        <dbReference type="ARBA" id="ARBA00010617"/>
    </source>
</evidence>
<dbReference type="PANTHER" id="PTHR46300:SF5">
    <property type="entry name" value="CYTOCHROME P450"/>
    <property type="match status" value="1"/>
</dbReference>
<evidence type="ECO:0000313" key="9">
    <source>
        <dbReference type="Proteomes" id="UP001498398"/>
    </source>
</evidence>
<keyword evidence="7" id="KW-0503">Monooxygenase</keyword>
<evidence type="ECO:0000256" key="3">
    <source>
        <dbReference type="ARBA" id="ARBA00022617"/>
    </source>
</evidence>
<dbReference type="Proteomes" id="UP001498398">
    <property type="component" value="Unassembled WGS sequence"/>
</dbReference>
<dbReference type="SUPFAM" id="SSF48264">
    <property type="entry name" value="Cytochrome P450"/>
    <property type="match status" value="1"/>
</dbReference>
<keyword evidence="6" id="KW-0408">Iron</keyword>
<dbReference type="InterPro" id="IPR050364">
    <property type="entry name" value="Cytochrome_P450_fung"/>
</dbReference>
<keyword evidence="5" id="KW-0560">Oxidoreductase</keyword>
<dbReference type="Pfam" id="PF00067">
    <property type="entry name" value="p450"/>
    <property type="match status" value="1"/>
</dbReference>
<evidence type="ECO:0000256" key="4">
    <source>
        <dbReference type="ARBA" id="ARBA00022723"/>
    </source>
</evidence>
<evidence type="ECO:0000256" key="6">
    <source>
        <dbReference type="ARBA" id="ARBA00023004"/>
    </source>
</evidence>
<organism evidence="8 9">
    <name type="scientific">Marasmiellus scandens</name>
    <dbReference type="NCBI Taxonomy" id="2682957"/>
    <lineage>
        <taxon>Eukaryota</taxon>
        <taxon>Fungi</taxon>
        <taxon>Dikarya</taxon>
        <taxon>Basidiomycota</taxon>
        <taxon>Agaricomycotina</taxon>
        <taxon>Agaricomycetes</taxon>
        <taxon>Agaricomycetidae</taxon>
        <taxon>Agaricales</taxon>
        <taxon>Marasmiineae</taxon>
        <taxon>Omphalotaceae</taxon>
        <taxon>Marasmiellus</taxon>
    </lineage>
</organism>
<keyword evidence="3" id="KW-0349">Heme</keyword>
<evidence type="ECO:0000256" key="7">
    <source>
        <dbReference type="ARBA" id="ARBA00023033"/>
    </source>
</evidence>
<comment type="similarity">
    <text evidence="2">Belongs to the cytochrome P450 family.</text>
</comment>
<evidence type="ECO:0000256" key="1">
    <source>
        <dbReference type="ARBA" id="ARBA00001971"/>
    </source>
</evidence>
<evidence type="ECO:0008006" key="10">
    <source>
        <dbReference type="Google" id="ProtNLM"/>
    </source>
</evidence>
<dbReference type="PANTHER" id="PTHR46300">
    <property type="entry name" value="P450, PUTATIVE (EUROFUNG)-RELATED-RELATED"/>
    <property type="match status" value="1"/>
</dbReference>
<comment type="cofactor">
    <cofactor evidence="1">
        <name>heme</name>
        <dbReference type="ChEBI" id="CHEBI:30413"/>
    </cofactor>
</comment>
<proteinExistence type="inferred from homology"/>